<dbReference type="AlphaFoldDB" id="A0A0F9BW98"/>
<organism evidence="1">
    <name type="scientific">marine sediment metagenome</name>
    <dbReference type="NCBI Taxonomy" id="412755"/>
    <lineage>
        <taxon>unclassified sequences</taxon>
        <taxon>metagenomes</taxon>
        <taxon>ecological metagenomes</taxon>
    </lineage>
</organism>
<name>A0A0F9BW98_9ZZZZ</name>
<sequence length="40" mass="4769">MRKKKKRVAPKFDIFRALLLKSWSKGPYRSPTEIASRVYD</sequence>
<proteinExistence type="predicted"/>
<gene>
    <name evidence="1" type="ORF">LCGC14_2680350</name>
</gene>
<comment type="caution">
    <text evidence="1">The sequence shown here is derived from an EMBL/GenBank/DDBJ whole genome shotgun (WGS) entry which is preliminary data.</text>
</comment>
<accession>A0A0F9BW98</accession>
<feature type="non-terminal residue" evidence="1">
    <location>
        <position position="40"/>
    </location>
</feature>
<reference evidence="1" key="1">
    <citation type="journal article" date="2015" name="Nature">
        <title>Complex archaea that bridge the gap between prokaryotes and eukaryotes.</title>
        <authorList>
            <person name="Spang A."/>
            <person name="Saw J.H."/>
            <person name="Jorgensen S.L."/>
            <person name="Zaremba-Niedzwiedzka K."/>
            <person name="Martijn J."/>
            <person name="Lind A.E."/>
            <person name="van Eijk R."/>
            <person name="Schleper C."/>
            <person name="Guy L."/>
            <person name="Ettema T.J."/>
        </authorList>
    </citation>
    <scope>NUCLEOTIDE SEQUENCE</scope>
</reference>
<dbReference type="EMBL" id="LAZR01047236">
    <property type="protein sequence ID" value="KKK94689.1"/>
    <property type="molecule type" value="Genomic_DNA"/>
</dbReference>
<protein>
    <submittedName>
        <fullName evidence="1">Uncharacterized protein</fullName>
    </submittedName>
</protein>
<evidence type="ECO:0000313" key="1">
    <source>
        <dbReference type="EMBL" id="KKK94689.1"/>
    </source>
</evidence>